<evidence type="ECO:0000259" key="4">
    <source>
        <dbReference type="PROSITE" id="PS01180"/>
    </source>
</evidence>
<reference evidence="6" key="1">
    <citation type="submission" date="2005-10" db="EMBL/GenBank/DDBJ databases">
        <authorList>
            <person name="Loftus B.J."/>
            <person name="Nene V.M."/>
            <person name="Hannick L.I."/>
            <person name="Bidwell S."/>
            <person name="Haas B."/>
            <person name="Amedeo P."/>
            <person name="Orvis J."/>
            <person name="Wortman J.R."/>
            <person name="White O.R."/>
            <person name="Salzberg S."/>
            <person name="Shumway M."/>
            <person name="Koo H."/>
            <person name="Zhao Y."/>
            <person name="Holmes M."/>
            <person name="Miller J."/>
            <person name="Schatz M."/>
            <person name="Pop M."/>
            <person name="Pai G."/>
            <person name="Utterback T."/>
            <person name="Rogers Y.-H."/>
            <person name="Kravitz S."/>
            <person name="Fraser C.M."/>
        </authorList>
    </citation>
    <scope>NUCLEOTIDE SEQUENCE</scope>
    <source>
        <strain evidence="6">Liverpool</strain>
    </source>
</reference>
<dbReference type="GO" id="GO:0004252">
    <property type="term" value="F:serine-type endopeptidase activity"/>
    <property type="evidence" value="ECO:0007669"/>
    <property type="project" value="TreeGrafter"/>
</dbReference>
<dbReference type="Pfam" id="PF00431">
    <property type="entry name" value="CUB"/>
    <property type="match status" value="1"/>
</dbReference>
<dbReference type="PhylomeDB" id="Q16Q49"/>
<gene>
    <name evidence="6" type="primary">CTL5</name>
    <name evidence="6" type="ORF">AaeL_AAEL011402</name>
</gene>
<dbReference type="InterPro" id="IPR016187">
    <property type="entry name" value="CTDL_fold"/>
</dbReference>
<dbReference type="Proteomes" id="UP000682892">
    <property type="component" value="Unassembled WGS sequence"/>
</dbReference>
<dbReference type="PaxDb" id="7159-AAEL011402-PA"/>
<dbReference type="InterPro" id="IPR001304">
    <property type="entry name" value="C-type_lectin-like"/>
</dbReference>
<dbReference type="PROSITE" id="PS01180">
    <property type="entry name" value="CUB"/>
    <property type="match status" value="1"/>
</dbReference>
<dbReference type="CDD" id="cd00037">
    <property type="entry name" value="CLECT"/>
    <property type="match status" value="1"/>
</dbReference>
<organism evidence="6 7">
    <name type="scientific">Aedes aegypti</name>
    <name type="common">Yellowfever mosquito</name>
    <name type="synonym">Culex aegypti</name>
    <dbReference type="NCBI Taxonomy" id="7159"/>
    <lineage>
        <taxon>Eukaryota</taxon>
        <taxon>Metazoa</taxon>
        <taxon>Ecdysozoa</taxon>
        <taxon>Arthropoda</taxon>
        <taxon>Hexapoda</taxon>
        <taxon>Insecta</taxon>
        <taxon>Pterygota</taxon>
        <taxon>Neoptera</taxon>
        <taxon>Endopterygota</taxon>
        <taxon>Diptera</taxon>
        <taxon>Nematocera</taxon>
        <taxon>Culicoidea</taxon>
        <taxon>Culicidae</taxon>
        <taxon>Culicinae</taxon>
        <taxon>Aedini</taxon>
        <taxon>Aedes</taxon>
        <taxon>Stegomyia</taxon>
    </lineage>
</organism>
<dbReference type="SMART" id="SM00042">
    <property type="entry name" value="CUB"/>
    <property type="match status" value="1"/>
</dbReference>
<feature type="domain" description="C-type lectin" evidence="5">
    <location>
        <begin position="300"/>
        <end position="447"/>
    </location>
</feature>
<dbReference type="HOGENOM" id="CLU_395986_0_0_1"/>
<dbReference type="SUPFAM" id="SSF56436">
    <property type="entry name" value="C-type lectin-like"/>
    <property type="match status" value="1"/>
</dbReference>
<dbReference type="Pfam" id="PF00059">
    <property type="entry name" value="Lectin_C"/>
    <property type="match status" value="1"/>
</dbReference>
<dbReference type="Gene3D" id="2.60.120.290">
    <property type="entry name" value="Spermadhesin, CUB domain"/>
    <property type="match status" value="1"/>
</dbReference>
<dbReference type="PANTHER" id="PTHR24255:SF31">
    <property type="entry name" value="CUBILIN-LIKE PROTEIN"/>
    <property type="match status" value="1"/>
</dbReference>
<evidence type="ECO:0000259" key="5">
    <source>
        <dbReference type="PROSITE" id="PS50041"/>
    </source>
</evidence>
<dbReference type="SUPFAM" id="SSF49854">
    <property type="entry name" value="Spermadhesin, CUB domain"/>
    <property type="match status" value="1"/>
</dbReference>
<dbReference type="CDD" id="cd00041">
    <property type="entry name" value="CUB"/>
    <property type="match status" value="1"/>
</dbReference>
<feature type="region of interest" description="Disordered" evidence="3">
    <location>
        <begin position="676"/>
        <end position="696"/>
    </location>
</feature>
<evidence type="ECO:0000256" key="1">
    <source>
        <dbReference type="ARBA" id="ARBA00023157"/>
    </source>
</evidence>
<keyword evidence="1" id="KW-1015">Disulfide bond</keyword>
<evidence type="ECO:0000313" key="7">
    <source>
        <dbReference type="Proteomes" id="UP000682892"/>
    </source>
</evidence>
<name>Q16Q49_AEDAE</name>
<dbReference type="AlphaFoldDB" id="Q16Q49"/>
<dbReference type="PROSITE" id="PS50041">
    <property type="entry name" value="C_TYPE_LECTIN_2"/>
    <property type="match status" value="1"/>
</dbReference>
<evidence type="ECO:0000256" key="3">
    <source>
        <dbReference type="SAM" id="MobiDB-lite"/>
    </source>
</evidence>
<dbReference type="InterPro" id="IPR035914">
    <property type="entry name" value="Sperma_CUB_dom_sf"/>
</dbReference>
<feature type="domain" description="CUB" evidence="4">
    <location>
        <begin position="463"/>
        <end position="529"/>
    </location>
</feature>
<dbReference type="GO" id="GO:0005615">
    <property type="term" value="C:extracellular space"/>
    <property type="evidence" value="ECO:0007669"/>
    <property type="project" value="TreeGrafter"/>
</dbReference>
<reference evidence="6" key="2">
    <citation type="journal article" date="2007" name="Science">
        <title>Genome sequence of Aedes aegypti, a major arbovirus vector.</title>
        <authorList>
            <person name="Nene V."/>
            <person name="Wortman J.R."/>
            <person name="Lawson D."/>
            <person name="Haas B."/>
            <person name="Kodira C."/>
            <person name="Tu Z.J."/>
            <person name="Loftus B."/>
            <person name="Xi Z."/>
            <person name="Megy K."/>
            <person name="Grabherr M."/>
            <person name="Ren Q."/>
            <person name="Zdobnov E.M."/>
            <person name="Lobo N.F."/>
            <person name="Campbell K.S."/>
            <person name="Brown S.E."/>
            <person name="Bonaldo M.F."/>
            <person name="Zhu J."/>
            <person name="Sinkins S.P."/>
            <person name="Hogenkamp D.G."/>
            <person name="Amedeo P."/>
            <person name="Arensburger P."/>
            <person name="Atkinson P.W."/>
            <person name="Bidwell S."/>
            <person name="Biedler J."/>
            <person name="Birney E."/>
            <person name="Bruggner R.V."/>
            <person name="Costas J."/>
            <person name="Coy M.R."/>
            <person name="Crabtree J."/>
            <person name="Crawford M."/>
            <person name="Debruyn B."/>
            <person name="Decaprio D."/>
            <person name="Eiglmeier K."/>
            <person name="Eisenstadt E."/>
            <person name="El-Dorry H."/>
            <person name="Gelbart W.M."/>
            <person name="Gomes S.L."/>
            <person name="Hammond M."/>
            <person name="Hannick L.I."/>
            <person name="Hogan J.R."/>
            <person name="Holmes M.H."/>
            <person name="Jaffe D."/>
            <person name="Johnston J.S."/>
            <person name="Kennedy R.C."/>
            <person name="Koo H."/>
            <person name="Kravitz S."/>
            <person name="Kriventseva E.V."/>
            <person name="Kulp D."/>
            <person name="Labutti K."/>
            <person name="Lee E."/>
            <person name="Li S."/>
            <person name="Lovin D.D."/>
            <person name="Mao C."/>
            <person name="Mauceli E."/>
            <person name="Menck C.F."/>
            <person name="Miller J.R."/>
            <person name="Montgomery P."/>
            <person name="Mori A."/>
            <person name="Nascimento A.L."/>
            <person name="Naveira H.F."/>
            <person name="Nusbaum C."/>
            <person name="O'leary S."/>
            <person name="Orvis J."/>
            <person name="Pertea M."/>
            <person name="Quesneville H."/>
            <person name="Reidenbach K.R."/>
            <person name="Rogers Y.H."/>
            <person name="Roth C.W."/>
            <person name="Schneider J.R."/>
            <person name="Schatz M."/>
            <person name="Shumway M."/>
            <person name="Stanke M."/>
            <person name="Stinson E.O."/>
            <person name="Tubio J.M."/>
            <person name="Vanzee J.P."/>
            <person name="Verjovski-Almeida S."/>
            <person name="Werner D."/>
            <person name="White O."/>
            <person name="Wyder S."/>
            <person name="Zeng Q."/>
            <person name="Zhao Q."/>
            <person name="Zhao Y."/>
            <person name="Hill C.A."/>
            <person name="Raikhel A.S."/>
            <person name="Soares M.B."/>
            <person name="Knudson D.L."/>
            <person name="Lee N.H."/>
            <person name="Galagan J."/>
            <person name="Salzberg S.L."/>
            <person name="Paulsen I.T."/>
            <person name="Dimopoulos G."/>
            <person name="Collins F.H."/>
            <person name="Birren B."/>
            <person name="Fraser-Liggett C.M."/>
            <person name="Severson D.W."/>
        </authorList>
    </citation>
    <scope>NUCLEOTIDE SEQUENCE [LARGE SCALE GENOMIC DNA]</scope>
    <source>
        <strain evidence="6">Liverpool</strain>
    </source>
</reference>
<dbReference type="Gene3D" id="3.10.100.10">
    <property type="entry name" value="Mannose-Binding Protein A, subunit A"/>
    <property type="match status" value="1"/>
</dbReference>
<dbReference type="EMBL" id="CH477761">
    <property type="protein sequence ID" value="EAT36514.2"/>
    <property type="molecule type" value="Genomic_DNA"/>
</dbReference>
<accession>Q16Q49</accession>
<reference evidence="6" key="3">
    <citation type="submission" date="2012-09" db="EMBL/GenBank/DDBJ databases">
        <authorList>
            <consortium name="VectorBase"/>
        </authorList>
    </citation>
    <scope>NUCLEOTIDE SEQUENCE</scope>
    <source>
        <strain evidence="6">Liverpool</strain>
    </source>
</reference>
<dbReference type="VEuPathDB" id="VectorBase:AAEL029068"/>
<comment type="caution">
    <text evidence="2">Lacks conserved residue(s) required for the propagation of feature annotation.</text>
</comment>
<dbReference type="InterPro" id="IPR016186">
    <property type="entry name" value="C-type_lectin-like/link_sf"/>
</dbReference>
<dbReference type="InterPro" id="IPR000859">
    <property type="entry name" value="CUB_dom"/>
</dbReference>
<protein>
    <submittedName>
        <fullName evidence="6">AAEL011402-PA</fullName>
    </submittedName>
</protein>
<evidence type="ECO:0000256" key="2">
    <source>
        <dbReference type="PROSITE-ProRule" id="PRU00059"/>
    </source>
</evidence>
<proteinExistence type="predicted"/>
<dbReference type="eggNOG" id="KOG3714">
    <property type="taxonomic scope" value="Eukaryota"/>
</dbReference>
<sequence length="696" mass="78976">MLRRIFKPLTNRAIYRTRKLVVMKECNLLLKETSGSLDSGKLPAEYDDCRIGFPPRLEDLEQQQQQLPPGLVAQLTRLNIPCRADGGYLKFSDSISSGSADGLMGSAGDALKSIDRDHMVNGERRLDTQPGLLCGKLEELPKHERTFYFQRHRNTSLVVHNRAVFSFNYRLVDYCYNVTLSDRNSSVLLRPSRGLDCRFKIHLPYGNRVRLRLGVNVDGDSANSSVVDREQVDLSLNQGVVFTPQCFGGLRVEVFELPQNRWVQCVDSYSRAVEYTLLSSDNSIVIQNVVSQCAFGWIASNQFCIAPFESERLSWMEAERECNHQGGHLASIRSVADQKLVDQLLLKSPGYRDGNAYWIGASDRMLEGDFRWSDSLPFTYSNWFPGWIQQHNYNRQPNDDGLSGQDCVEIRRQFQTPPGISSGVSPLSESYMWNDRDCDTRNFFLCERLAVEEPLEKTWHDDCNKTISLTMDRPKATIWSPGFPRPYPDNVNCLTMITAPPGYRIVVDFEELVLENEPLCTYDYLQILEPPANFSAAYSKPSRSAFGGVPLFQTRNPRHSTSRYYVRRRKSSFLPSKVDISDRLMSTFTSKTPNLILQPEDPSYNLRLPPPDLYTGRVPRKVCGDWSSKLKLLRHTTKGPLLALRFVSDYSNHYGGYKAKVAMENGNLDTSMLSTTQTGPEMAHSSLSSIGPFSDI</sequence>
<evidence type="ECO:0000313" key="6">
    <source>
        <dbReference type="EMBL" id="EAT36514.2"/>
    </source>
</evidence>
<dbReference type="SMART" id="SM00034">
    <property type="entry name" value="CLECT"/>
    <property type="match status" value="1"/>
</dbReference>
<dbReference type="PANTHER" id="PTHR24255">
    <property type="entry name" value="COMPLEMENT COMPONENT 1, S SUBCOMPONENT-RELATED"/>
    <property type="match status" value="1"/>
</dbReference>
<dbReference type="STRING" id="7159.Q16Q49"/>